<evidence type="ECO:0000256" key="1">
    <source>
        <dbReference type="SAM" id="Phobius"/>
    </source>
</evidence>
<keyword evidence="1" id="KW-1133">Transmembrane helix</keyword>
<reference evidence="3" key="1">
    <citation type="journal article" date="2019" name="Int. J. Syst. Evol. Microbiol.">
        <title>The Global Catalogue of Microorganisms (GCM) 10K type strain sequencing project: providing services to taxonomists for standard genome sequencing and annotation.</title>
        <authorList>
            <consortium name="The Broad Institute Genomics Platform"/>
            <consortium name="The Broad Institute Genome Sequencing Center for Infectious Disease"/>
            <person name="Wu L."/>
            <person name="Ma J."/>
        </authorList>
    </citation>
    <scope>NUCLEOTIDE SEQUENCE [LARGE SCALE GENOMIC DNA]</scope>
    <source>
        <strain evidence="3">JCM 31486</strain>
    </source>
</reference>
<feature type="transmembrane region" description="Helical" evidence="1">
    <location>
        <begin position="30"/>
        <end position="49"/>
    </location>
</feature>
<dbReference type="Proteomes" id="UP001597045">
    <property type="component" value="Unassembled WGS sequence"/>
</dbReference>
<dbReference type="EMBL" id="JBHTIS010000944">
    <property type="protein sequence ID" value="MFD1047137.1"/>
    <property type="molecule type" value="Genomic_DNA"/>
</dbReference>
<protein>
    <submittedName>
        <fullName evidence="2">MFS transporter</fullName>
    </submittedName>
</protein>
<keyword evidence="1" id="KW-0812">Transmembrane</keyword>
<name>A0ABW3MAZ8_9PSEU</name>
<comment type="caution">
    <text evidence="2">The sequence shown here is derived from an EMBL/GenBank/DDBJ whole genome shotgun (WGS) entry which is preliminary data.</text>
</comment>
<feature type="non-terminal residue" evidence="2">
    <location>
        <position position="1"/>
    </location>
</feature>
<keyword evidence="1" id="KW-0472">Membrane</keyword>
<accession>A0ABW3MAZ8</accession>
<keyword evidence="3" id="KW-1185">Reference proteome</keyword>
<evidence type="ECO:0000313" key="3">
    <source>
        <dbReference type="Proteomes" id="UP001597045"/>
    </source>
</evidence>
<gene>
    <name evidence="2" type="ORF">ACFQ1S_17070</name>
</gene>
<proteinExistence type="predicted"/>
<organism evidence="2 3">
    <name type="scientific">Kibdelosporangium lantanae</name>
    <dbReference type="NCBI Taxonomy" id="1497396"/>
    <lineage>
        <taxon>Bacteria</taxon>
        <taxon>Bacillati</taxon>
        <taxon>Actinomycetota</taxon>
        <taxon>Actinomycetes</taxon>
        <taxon>Pseudonocardiales</taxon>
        <taxon>Pseudonocardiaceae</taxon>
        <taxon>Kibdelosporangium</taxon>
    </lineage>
</organism>
<sequence length="66" mass="6870">PAAASPAAGVRIPGMADQVRTAFLSGMADMLWVCVGFGVLGGVLTLAFLPRRPQDVENHDEYAIAA</sequence>
<evidence type="ECO:0000313" key="2">
    <source>
        <dbReference type="EMBL" id="MFD1047137.1"/>
    </source>
</evidence>